<gene>
    <name evidence="1" type="ORF">Ahy_A03g013579</name>
</gene>
<reference evidence="1 2" key="1">
    <citation type="submission" date="2019-01" db="EMBL/GenBank/DDBJ databases">
        <title>Sequencing of cultivated peanut Arachis hypogaea provides insights into genome evolution and oil improvement.</title>
        <authorList>
            <person name="Chen X."/>
        </authorList>
    </citation>
    <scope>NUCLEOTIDE SEQUENCE [LARGE SCALE GENOMIC DNA]</scope>
    <source>
        <strain evidence="2">cv. Fuhuasheng</strain>
        <tissue evidence="1">Leaves</tissue>
    </source>
</reference>
<organism evidence="1 2">
    <name type="scientific">Arachis hypogaea</name>
    <name type="common">Peanut</name>
    <dbReference type="NCBI Taxonomy" id="3818"/>
    <lineage>
        <taxon>Eukaryota</taxon>
        <taxon>Viridiplantae</taxon>
        <taxon>Streptophyta</taxon>
        <taxon>Embryophyta</taxon>
        <taxon>Tracheophyta</taxon>
        <taxon>Spermatophyta</taxon>
        <taxon>Magnoliopsida</taxon>
        <taxon>eudicotyledons</taxon>
        <taxon>Gunneridae</taxon>
        <taxon>Pentapetalae</taxon>
        <taxon>rosids</taxon>
        <taxon>fabids</taxon>
        <taxon>Fabales</taxon>
        <taxon>Fabaceae</taxon>
        <taxon>Papilionoideae</taxon>
        <taxon>50 kb inversion clade</taxon>
        <taxon>dalbergioids sensu lato</taxon>
        <taxon>Dalbergieae</taxon>
        <taxon>Pterocarpus clade</taxon>
        <taxon>Arachis</taxon>
    </lineage>
</organism>
<evidence type="ECO:0008006" key="3">
    <source>
        <dbReference type="Google" id="ProtNLM"/>
    </source>
</evidence>
<evidence type="ECO:0000313" key="1">
    <source>
        <dbReference type="EMBL" id="RYR67265.1"/>
    </source>
</evidence>
<comment type="caution">
    <text evidence="1">The sequence shown here is derived from an EMBL/GenBank/DDBJ whole genome shotgun (WGS) entry which is preliminary data.</text>
</comment>
<keyword evidence="2" id="KW-1185">Reference proteome</keyword>
<dbReference type="Proteomes" id="UP000289738">
    <property type="component" value="Chromosome A03"/>
</dbReference>
<dbReference type="EMBL" id="SDMP01000003">
    <property type="protein sequence ID" value="RYR67265.1"/>
    <property type="molecule type" value="Genomic_DNA"/>
</dbReference>
<evidence type="ECO:0000313" key="2">
    <source>
        <dbReference type="Proteomes" id="UP000289738"/>
    </source>
</evidence>
<sequence>MKNFVVLDNTTYPKVTPDKYILVFSHQSRIHHVEHPIKQIDAFRLKSFKELLTADKLDDSELIIKKSFGDIIGEIVGKEDSRNLVTNKWVETKRLAIILQDLEYMLIITKG</sequence>
<accession>A0A445DVP3</accession>
<name>A0A445DVP3_ARAHY</name>
<dbReference type="AlphaFoldDB" id="A0A445DVP3"/>
<proteinExistence type="predicted"/>
<protein>
    <recommendedName>
        <fullName evidence="3">DUF223 domain-containing protein</fullName>
    </recommendedName>
</protein>